<dbReference type="KEGG" id="psty:BFS30_08720"/>
<dbReference type="AlphaFoldDB" id="A0A1D7QF40"/>
<protein>
    <recommendedName>
        <fullName evidence="6">Ferric-dicitrate binding protein FerR, regulates iron transport through sigma-19</fullName>
    </recommendedName>
</protein>
<dbReference type="PANTHER" id="PTHR30273:SF2">
    <property type="entry name" value="PROTEIN FECR"/>
    <property type="match status" value="1"/>
</dbReference>
<evidence type="ECO:0000313" key="4">
    <source>
        <dbReference type="EMBL" id="AOM77235.1"/>
    </source>
</evidence>
<organism evidence="4 5">
    <name type="scientific">Pedobacter steynii</name>
    <dbReference type="NCBI Taxonomy" id="430522"/>
    <lineage>
        <taxon>Bacteria</taxon>
        <taxon>Pseudomonadati</taxon>
        <taxon>Bacteroidota</taxon>
        <taxon>Sphingobacteriia</taxon>
        <taxon>Sphingobacteriales</taxon>
        <taxon>Sphingobacteriaceae</taxon>
        <taxon>Pedobacter</taxon>
    </lineage>
</organism>
<dbReference type="Proteomes" id="UP000094313">
    <property type="component" value="Chromosome"/>
</dbReference>
<dbReference type="Pfam" id="PF04773">
    <property type="entry name" value="FecR"/>
    <property type="match status" value="1"/>
</dbReference>
<feature type="domain" description="Protein FecR C-terminal" evidence="3">
    <location>
        <begin position="273"/>
        <end position="341"/>
    </location>
</feature>
<reference evidence="4 5" key="1">
    <citation type="submission" date="2016-08" db="EMBL/GenBank/DDBJ databases">
        <authorList>
            <person name="Seilhamer J.J."/>
        </authorList>
    </citation>
    <scope>NUCLEOTIDE SEQUENCE [LARGE SCALE GENOMIC DNA]</scope>
    <source>
        <strain evidence="4 5">DX4</strain>
    </source>
</reference>
<evidence type="ECO:0000256" key="1">
    <source>
        <dbReference type="SAM" id="Phobius"/>
    </source>
</evidence>
<keyword evidence="1" id="KW-0472">Membrane</keyword>
<proteinExistence type="predicted"/>
<dbReference type="PIRSF" id="PIRSF018266">
    <property type="entry name" value="FecR"/>
    <property type="match status" value="1"/>
</dbReference>
<dbReference type="EMBL" id="CP017141">
    <property type="protein sequence ID" value="AOM77235.1"/>
    <property type="molecule type" value="Genomic_DNA"/>
</dbReference>
<feature type="domain" description="FecR protein" evidence="2">
    <location>
        <begin position="141"/>
        <end position="226"/>
    </location>
</feature>
<evidence type="ECO:0008006" key="6">
    <source>
        <dbReference type="Google" id="ProtNLM"/>
    </source>
</evidence>
<dbReference type="InterPro" id="IPR012373">
    <property type="entry name" value="Ferrdict_sens_TM"/>
</dbReference>
<evidence type="ECO:0000259" key="3">
    <source>
        <dbReference type="Pfam" id="PF16344"/>
    </source>
</evidence>
<dbReference type="GO" id="GO:0016989">
    <property type="term" value="F:sigma factor antagonist activity"/>
    <property type="evidence" value="ECO:0007669"/>
    <property type="project" value="TreeGrafter"/>
</dbReference>
<dbReference type="InterPro" id="IPR006860">
    <property type="entry name" value="FecR"/>
</dbReference>
<sequence length="342" mass="38311">MEKSINKTGLLQFLQGNCSNKESIRINQFLRTSDGQNLMNELLNERLELAASEEVDQGRLSKWKEEWSLKFQAESENPAAENETRHAEGKKTRLNVFLRYAAVFTALILGIGIYSISIRKNKSAQPDALELVQRNPLGRHSSFSLADGTKVYLGPGSALSYSADFSGNKREVILKGEAYFEVTKNREKPFMIYTENLRTQVLGTTFKVSSFQGSPILVSVTSGKVRVDRLADGEAQELAVLNPGEQVSYNQHSGAQKSSFNIENVKNWKQGQLIFDGTPLLELTNQISRWYNVSINISSESLKQIPITVTLDGNMPVYQFLDGLSASFGFNYKIKDQVITIY</sequence>
<dbReference type="PANTHER" id="PTHR30273">
    <property type="entry name" value="PERIPLASMIC SIGNAL SENSOR AND SIGMA FACTOR ACTIVATOR FECR-RELATED"/>
    <property type="match status" value="1"/>
</dbReference>
<keyword evidence="1" id="KW-0812">Transmembrane</keyword>
<accession>A0A1D7QF40</accession>
<dbReference type="InterPro" id="IPR032508">
    <property type="entry name" value="FecR_C"/>
</dbReference>
<keyword evidence="1" id="KW-1133">Transmembrane helix</keyword>
<evidence type="ECO:0000313" key="5">
    <source>
        <dbReference type="Proteomes" id="UP000094313"/>
    </source>
</evidence>
<dbReference type="Gene3D" id="2.60.120.1440">
    <property type="match status" value="1"/>
</dbReference>
<dbReference type="OrthoDB" id="1119382at2"/>
<feature type="transmembrane region" description="Helical" evidence="1">
    <location>
        <begin position="97"/>
        <end position="116"/>
    </location>
</feature>
<name>A0A1D7QF40_9SPHI</name>
<dbReference type="Pfam" id="PF16344">
    <property type="entry name" value="FecR_C"/>
    <property type="match status" value="1"/>
</dbReference>
<keyword evidence="5" id="KW-1185">Reference proteome</keyword>
<dbReference type="Gene3D" id="3.55.50.30">
    <property type="match status" value="1"/>
</dbReference>
<gene>
    <name evidence="4" type="ORF">BFS30_08720</name>
</gene>
<evidence type="ECO:0000259" key="2">
    <source>
        <dbReference type="Pfam" id="PF04773"/>
    </source>
</evidence>